<keyword evidence="8" id="KW-0663">Pyridoxal phosphate</keyword>
<dbReference type="EC" id="2.5.1.140" evidence="5"/>
<evidence type="ECO:0000256" key="8">
    <source>
        <dbReference type="ARBA" id="ARBA00022898"/>
    </source>
</evidence>
<dbReference type="InterPro" id="IPR036052">
    <property type="entry name" value="TrpB-like_PALP_sf"/>
</dbReference>
<keyword evidence="7" id="KW-0808">Transferase</keyword>
<sequence length="344" mass="36582">MHSAPPRDRGVLHAIGRTPLVRLERLLPSGPAVWAKLEMLNPGGSAKDRPAHRMLREALDSGRISQGSLVVESSSGNMAVGLAQACAVFGLRFHCVVDHLIQRQNLALVRAYGGTVEFIEPRMQPGESRLEARLRRVREIVAENRGAWWPNQYANPANPAAHAAGTMREIDEALGGRVDVVLAATSTTGTIGGCRARVTERGGDTRVIGVDAVGSALFGGRPGDRLITGLGAGIEPALARSADPDEVMRVSALDCVLGCRRLAAREGILAGGSSGGVITALERLAPSLPRTHTCVVILADRGSRYLDTIYDDGWVEEKVGLGPDAVRARVEADPASPRRRWAVA</sequence>
<dbReference type="PANTHER" id="PTHR10314">
    <property type="entry name" value="CYSTATHIONINE BETA-SYNTHASE"/>
    <property type="match status" value="1"/>
</dbReference>
<dbReference type="NCBIfam" id="TIGR03945">
    <property type="entry name" value="PLP_SbnA_fam"/>
    <property type="match status" value="1"/>
</dbReference>
<protein>
    <recommendedName>
        <fullName evidence="6">N-(2-amino-2-carboxyethyl)-L-glutamate synthase</fullName>
        <ecNumber evidence="5">2.5.1.140</ecNumber>
    </recommendedName>
</protein>
<name>A0ABU9E645_9BACT</name>
<dbReference type="InterPro" id="IPR023927">
    <property type="entry name" value="SbnA"/>
</dbReference>
<evidence type="ECO:0000256" key="5">
    <source>
        <dbReference type="ARBA" id="ARBA00012331"/>
    </source>
</evidence>
<evidence type="ECO:0000259" key="9">
    <source>
        <dbReference type="Pfam" id="PF00291"/>
    </source>
</evidence>
<evidence type="ECO:0000256" key="4">
    <source>
        <dbReference type="ARBA" id="ARBA00011738"/>
    </source>
</evidence>
<dbReference type="EMBL" id="JBBHLI010000002">
    <property type="protein sequence ID" value="MEK9500207.1"/>
    <property type="molecule type" value="Genomic_DNA"/>
</dbReference>
<proteinExistence type="inferred from homology"/>
<dbReference type="Pfam" id="PF00291">
    <property type="entry name" value="PALP"/>
    <property type="match status" value="1"/>
</dbReference>
<dbReference type="InterPro" id="IPR001216">
    <property type="entry name" value="P-phosphate_BS"/>
</dbReference>
<dbReference type="Gene3D" id="3.40.50.1100">
    <property type="match status" value="2"/>
</dbReference>
<evidence type="ECO:0000256" key="6">
    <source>
        <dbReference type="ARBA" id="ARBA00016985"/>
    </source>
</evidence>
<comment type="subunit">
    <text evidence="4">Homodimer.</text>
</comment>
<dbReference type="PROSITE" id="PS00901">
    <property type="entry name" value="CYS_SYNTHASE"/>
    <property type="match status" value="1"/>
</dbReference>
<feature type="domain" description="Tryptophan synthase beta chain-like PALP" evidence="9">
    <location>
        <begin position="12"/>
        <end position="300"/>
    </location>
</feature>
<organism evidence="10 11">
    <name type="scientific">Gaopeijia maritima</name>
    <dbReference type="NCBI Taxonomy" id="3119007"/>
    <lineage>
        <taxon>Bacteria</taxon>
        <taxon>Pseudomonadati</taxon>
        <taxon>Gemmatimonadota</taxon>
        <taxon>Longimicrobiia</taxon>
        <taxon>Gaopeijiales</taxon>
        <taxon>Gaopeijiaceae</taxon>
        <taxon>Gaopeijia</taxon>
    </lineage>
</organism>
<reference evidence="10 11" key="1">
    <citation type="submission" date="2024-02" db="EMBL/GenBank/DDBJ databases">
        <title>A novel Gemmatimonadota bacterium.</title>
        <authorList>
            <person name="Du Z.-J."/>
            <person name="Ye Y.-Q."/>
        </authorList>
    </citation>
    <scope>NUCLEOTIDE SEQUENCE [LARGE SCALE GENOMIC DNA]</scope>
    <source>
        <strain evidence="10 11">DH-20</strain>
    </source>
</reference>
<gene>
    <name evidence="10" type="primary">sbnA</name>
    <name evidence="10" type="ORF">WI372_04400</name>
</gene>
<comment type="pathway">
    <text evidence="2">Siderophore biosynthesis.</text>
</comment>
<comment type="caution">
    <text evidence="10">The sequence shown here is derived from an EMBL/GenBank/DDBJ whole genome shotgun (WGS) entry which is preliminary data.</text>
</comment>
<evidence type="ECO:0000256" key="3">
    <source>
        <dbReference type="ARBA" id="ARBA00008519"/>
    </source>
</evidence>
<accession>A0ABU9E645</accession>
<dbReference type="RefSeq" id="WP_405275362.1">
    <property type="nucleotide sequence ID" value="NZ_CP144380.1"/>
</dbReference>
<dbReference type="InterPro" id="IPR050214">
    <property type="entry name" value="Cys_Synth/Cystath_Beta-Synth"/>
</dbReference>
<dbReference type="CDD" id="cd01561">
    <property type="entry name" value="CBS_like"/>
    <property type="match status" value="1"/>
</dbReference>
<evidence type="ECO:0000256" key="2">
    <source>
        <dbReference type="ARBA" id="ARBA00004924"/>
    </source>
</evidence>
<comment type="cofactor">
    <cofactor evidence="1">
        <name>pyridoxal 5'-phosphate</name>
        <dbReference type="ChEBI" id="CHEBI:597326"/>
    </cofactor>
</comment>
<comment type="similarity">
    <text evidence="3">Belongs to the cysteine synthase/cystathionine beta-synthase family. SbnA subfamily.</text>
</comment>
<dbReference type="InterPro" id="IPR001926">
    <property type="entry name" value="TrpB-like_PALP"/>
</dbReference>
<evidence type="ECO:0000256" key="7">
    <source>
        <dbReference type="ARBA" id="ARBA00022679"/>
    </source>
</evidence>
<evidence type="ECO:0000313" key="11">
    <source>
        <dbReference type="Proteomes" id="UP001484239"/>
    </source>
</evidence>
<dbReference type="SUPFAM" id="SSF53686">
    <property type="entry name" value="Tryptophan synthase beta subunit-like PLP-dependent enzymes"/>
    <property type="match status" value="1"/>
</dbReference>
<keyword evidence="11" id="KW-1185">Reference proteome</keyword>
<evidence type="ECO:0000256" key="1">
    <source>
        <dbReference type="ARBA" id="ARBA00001933"/>
    </source>
</evidence>
<dbReference type="Proteomes" id="UP001484239">
    <property type="component" value="Unassembled WGS sequence"/>
</dbReference>
<evidence type="ECO:0000313" key="10">
    <source>
        <dbReference type="EMBL" id="MEK9500207.1"/>
    </source>
</evidence>